<feature type="region of interest" description="Disordered" evidence="1">
    <location>
        <begin position="828"/>
        <end position="855"/>
    </location>
</feature>
<dbReference type="InterPro" id="IPR033428">
    <property type="entry name" value="DUF5118"/>
</dbReference>
<keyword evidence="2" id="KW-0732">Signal</keyword>
<evidence type="ECO:0000259" key="4">
    <source>
        <dbReference type="Pfam" id="PF17148"/>
    </source>
</evidence>
<evidence type="ECO:0000256" key="1">
    <source>
        <dbReference type="SAM" id="MobiDB-lite"/>
    </source>
</evidence>
<sequence length="855" mass="97851">MRYISVLIICSVFLSSCWLAKYGAQSNNRQTNVKLIIPDSTKKIPDPSKKGSFPRPLNEIITSKAKTDSGLFIVHFIDGKYFFELSKAILEKDLLVVNRISKAAADIRPGNGFSGFSGDEIGSQILRFEKGPNHKLFIKSISYREQSKDSTENGMYRTLKNSSLQPIVASFDIKAYTPDSNGVVIDLTDYINGDNLGFSFSPSAKKAYTIGSIQLDKSYITKINSFPLNVEVQALKTFNKNESGTASFELNSSFILLPTDPMEPRAYDARVGYFAESYRDFDARQEVKWRPMITRWRLEPKKEDIEKYLKGELVEPKKPIVFYIDPATPKKWVPYLIQGVNDWQKAFEKAGFKNAIYALEAPKDNLEWSLYDARHSAIVYKPSTMANASGPHIHDPRTGEILESHVNWYHNVMEVLKTWYMIQAGINDKRAQKLDFDDQLMGQLIRFVSSHEIGHTLGLMHNFGASSTIPVEKLRDKAWVEANGHTPSIMDYARFNYVAQPKDSISERGIFPRIGIYDEWAIEWGYRWFPAFLSPKTEKSYMSQWVSSQLKKDKRFWFGQQPFTGGAIQDPRAQSEDLGDDAMKASYYGILNLKRTMRNLQDWTREPNGDYTQLKAMRNEVVSQYQRYIGHVSNNIGLYMWTEKTVDDQGNVVAIPNPEKTKSAVSFLNRELFETPDWIYNKDINLKVGMDGKLQPVTLQIPILTKLLSVQTYANLSVWPEYYTKTKVYSFSNLLEDLNAGIWKELFRNDPISFHRRNLQKAYAERLIYSVSVKSPGDYQIIMKEEVKDLLKRISKALLNYPDKASRLHLSNLKEKLRNALDPKISAPVVTSSAGEKAPSRESQPETCWSNKFNP</sequence>
<reference evidence="7" key="1">
    <citation type="submission" date="2017-04" db="EMBL/GenBank/DDBJ databases">
        <authorList>
            <person name="Varghese N."/>
            <person name="Submissions S."/>
        </authorList>
    </citation>
    <scope>NUCLEOTIDE SEQUENCE [LARGE SCALE GENOMIC DNA]</scope>
    <source>
        <strain evidence="7">DSM 12126</strain>
    </source>
</reference>
<name>A0A1W2A1Y9_9SPHI</name>
<dbReference type="AlphaFoldDB" id="A0A1W2A1Y9"/>
<dbReference type="Gene3D" id="3.40.390.10">
    <property type="entry name" value="Collagenase (Catalytic Domain)"/>
    <property type="match status" value="1"/>
</dbReference>
<feature type="chain" id="PRO_5012664358" description="Zinc-dependent metalloprotease" evidence="2">
    <location>
        <begin position="21"/>
        <end position="855"/>
    </location>
</feature>
<dbReference type="RefSeq" id="WP_084237428.1">
    <property type="nucleotide sequence ID" value="NZ_FWXT01000001.1"/>
</dbReference>
<dbReference type="InterPro" id="IPR032534">
    <property type="entry name" value="EcxA_zinc-bd"/>
</dbReference>
<evidence type="ECO:0000313" key="7">
    <source>
        <dbReference type="Proteomes" id="UP000192756"/>
    </source>
</evidence>
<feature type="domain" description="DUF5117" evidence="4">
    <location>
        <begin position="118"/>
        <end position="301"/>
    </location>
</feature>
<feature type="compositionally biased region" description="Polar residues" evidence="1">
    <location>
        <begin position="845"/>
        <end position="855"/>
    </location>
</feature>
<dbReference type="InterPro" id="IPR034032">
    <property type="entry name" value="Zn_MMP-like_bac"/>
</dbReference>
<evidence type="ECO:0008006" key="8">
    <source>
        <dbReference type="Google" id="ProtNLM"/>
    </source>
</evidence>
<dbReference type="STRING" id="151894.SAMN04488524_1165"/>
<organism evidence="6 7">
    <name type="scientific">Pedobacter africanus</name>
    <dbReference type="NCBI Taxonomy" id="151894"/>
    <lineage>
        <taxon>Bacteria</taxon>
        <taxon>Pseudomonadati</taxon>
        <taxon>Bacteroidota</taxon>
        <taxon>Sphingobacteriia</taxon>
        <taxon>Sphingobacteriales</taxon>
        <taxon>Sphingobacteriaceae</taxon>
        <taxon>Pedobacter</taxon>
    </lineage>
</organism>
<dbReference type="Pfam" id="PF16313">
    <property type="entry name" value="DUF4953"/>
    <property type="match status" value="1"/>
</dbReference>
<dbReference type="EMBL" id="FWXT01000001">
    <property type="protein sequence ID" value="SMC54674.1"/>
    <property type="molecule type" value="Genomic_DNA"/>
</dbReference>
<evidence type="ECO:0000259" key="3">
    <source>
        <dbReference type="Pfam" id="PF16313"/>
    </source>
</evidence>
<dbReference type="GO" id="GO:0008237">
    <property type="term" value="F:metallopeptidase activity"/>
    <property type="evidence" value="ECO:0007669"/>
    <property type="project" value="InterPro"/>
</dbReference>
<dbReference type="Pfam" id="PF17148">
    <property type="entry name" value="DUF5117"/>
    <property type="match status" value="1"/>
</dbReference>
<proteinExistence type="predicted"/>
<evidence type="ECO:0000313" key="6">
    <source>
        <dbReference type="EMBL" id="SMC54674.1"/>
    </source>
</evidence>
<gene>
    <name evidence="6" type="ORF">SAMN04488524_1165</name>
</gene>
<evidence type="ECO:0000256" key="2">
    <source>
        <dbReference type="SAM" id="SignalP"/>
    </source>
</evidence>
<feature type="domain" description="DUF5118" evidence="5">
    <location>
        <begin position="54"/>
        <end position="102"/>
    </location>
</feature>
<dbReference type="PROSITE" id="PS51257">
    <property type="entry name" value="PROKAR_LIPOPROTEIN"/>
    <property type="match status" value="1"/>
</dbReference>
<dbReference type="OrthoDB" id="9776599at2"/>
<feature type="signal peptide" evidence="2">
    <location>
        <begin position="1"/>
        <end position="20"/>
    </location>
</feature>
<feature type="domain" description="EcxA zinc-binding" evidence="3">
    <location>
        <begin position="435"/>
        <end position="746"/>
    </location>
</feature>
<dbReference type="Proteomes" id="UP000192756">
    <property type="component" value="Unassembled WGS sequence"/>
</dbReference>
<dbReference type="InterPro" id="IPR033413">
    <property type="entry name" value="DUF5117"/>
</dbReference>
<protein>
    <recommendedName>
        <fullName evidence="8">Zinc-dependent metalloprotease</fullName>
    </recommendedName>
</protein>
<dbReference type="CDD" id="cd04276">
    <property type="entry name" value="ZnMc_MMP_like_2"/>
    <property type="match status" value="1"/>
</dbReference>
<keyword evidence="7" id="KW-1185">Reference proteome</keyword>
<accession>A0A1W2A1Y9</accession>
<evidence type="ECO:0000259" key="5">
    <source>
        <dbReference type="Pfam" id="PF17162"/>
    </source>
</evidence>
<dbReference type="SUPFAM" id="SSF55486">
    <property type="entry name" value="Metalloproteases ('zincins'), catalytic domain"/>
    <property type="match status" value="1"/>
</dbReference>
<dbReference type="PANTHER" id="PTHR38478">
    <property type="entry name" value="PEPTIDASE M1A AND M12B"/>
    <property type="match status" value="1"/>
</dbReference>
<dbReference type="InterPro" id="IPR024079">
    <property type="entry name" value="MetalloPept_cat_dom_sf"/>
</dbReference>
<dbReference type="PANTHER" id="PTHR38478:SF1">
    <property type="entry name" value="ZINC DEPENDENT METALLOPROTEASE DOMAIN LIPOPROTEIN"/>
    <property type="match status" value="1"/>
</dbReference>
<dbReference type="Pfam" id="PF17162">
    <property type="entry name" value="DUF5118"/>
    <property type="match status" value="1"/>
</dbReference>